<name>A0A915NEN6_9BILA</name>
<feature type="domain" description="AMP-binding enzyme C-terminal" evidence="5">
    <location>
        <begin position="166"/>
        <end position="244"/>
    </location>
</feature>
<evidence type="ECO:0000256" key="3">
    <source>
        <dbReference type="ARBA" id="ARBA00022741"/>
    </source>
</evidence>
<dbReference type="GO" id="GO:0004467">
    <property type="term" value="F:long-chain fatty acid-CoA ligase activity"/>
    <property type="evidence" value="ECO:0007669"/>
    <property type="project" value="TreeGrafter"/>
</dbReference>
<evidence type="ECO:0000256" key="2">
    <source>
        <dbReference type="ARBA" id="ARBA00022598"/>
    </source>
</evidence>
<dbReference type="InterPro" id="IPR042099">
    <property type="entry name" value="ANL_N_sf"/>
</dbReference>
<dbReference type="GO" id="GO:0044539">
    <property type="term" value="P:long-chain fatty acid import into cell"/>
    <property type="evidence" value="ECO:0007669"/>
    <property type="project" value="TreeGrafter"/>
</dbReference>
<dbReference type="GO" id="GO:0005524">
    <property type="term" value="F:ATP binding"/>
    <property type="evidence" value="ECO:0007669"/>
    <property type="project" value="UniProtKB-KW"/>
</dbReference>
<dbReference type="PANTHER" id="PTHR43107">
    <property type="entry name" value="LONG-CHAIN FATTY ACID TRANSPORT PROTEIN"/>
    <property type="match status" value="1"/>
</dbReference>
<dbReference type="InterPro" id="IPR045851">
    <property type="entry name" value="AMP-bd_C_sf"/>
</dbReference>
<dbReference type="PANTHER" id="PTHR43107:SF15">
    <property type="entry name" value="FATTY ACID TRANSPORT PROTEIN 3, ISOFORM A"/>
    <property type="match status" value="1"/>
</dbReference>
<comment type="similarity">
    <text evidence="1">Belongs to the ATP-dependent AMP-binding enzyme family.</text>
</comment>
<keyword evidence="6" id="KW-1185">Reference proteome</keyword>
<dbReference type="Proteomes" id="UP000887560">
    <property type="component" value="Unplaced"/>
</dbReference>
<keyword evidence="4" id="KW-0067">ATP-binding</keyword>
<evidence type="ECO:0000256" key="4">
    <source>
        <dbReference type="ARBA" id="ARBA00022840"/>
    </source>
</evidence>
<dbReference type="InterPro" id="IPR025110">
    <property type="entry name" value="AMP-bd_C"/>
</dbReference>
<dbReference type="SUPFAM" id="SSF56801">
    <property type="entry name" value="Acetyl-CoA synthetase-like"/>
    <property type="match status" value="1"/>
</dbReference>
<accession>A0A915NEN6</accession>
<evidence type="ECO:0000313" key="7">
    <source>
        <dbReference type="WBParaSite" id="scf7180000416267.g217"/>
    </source>
</evidence>
<evidence type="ECO:0000259" key="5">
    <source>
        <dbReference type="Pfam" id="PF13193"/>
    </source>
</evidence>
<keyword evidence="3" id="KW-0547">Nucleotide-binding</keyword>
<dbReference type="WBParaSite" id="scf7180000416267.g217">
    <property type="protein sequence ID" value="scf7180000416267.g217"/>
    <property type="gene ID" value="scf7180000416267.g217"/>
</dbReference>
<organism evidence="6 7">
    <name type="scientific">Meloidogyne floridensis</name>
    <dbReference type="NCBI Taxonomy" id="298350"/>
    <lineage>
        <taxon>Eukaryota</taxon>
        <taxon>Metazoa</taxon>
        <taxon>Ecdysozoa</taxon>
        <taxon>Nematoda</taxon>
        <taxon>Chromadorea</taxon>
        <taxon>Rhabditida</taxon>
        <taxon>Tylenchina</taxon>
        <taxon>Tylenchomorpha</taxon>
        <taxon>Tylenchoidea</taxon>
        <taxon>Meloidogynidae</taxon>
        <taxon>Meloidogyninae</taxon>
        <taxon>Meloidogyne</taxon>
    </lineage>
</organism>
<dbReference type="GO" id="GO:0005789">
    <property type="term" value="C:endoplasmic reticulum membrane"/>
    <property type="evidence" value="ECO:0007669"/>
    <property type="project" value="TreeGrafter"/>
</dbReference>
<evidence type="ECO:0000256" key="1">
    <source>
        <dbReference type="ARBA" id="ARBA00006432"/>
    </source>
</evidence>
<dbReference type="Gene3D" id="3.30.300.30">
    <property type="match status" value="1"/>
</dbReference>
<dbReference type="Gene3D" id="3.40.50.12780">
    <property type="entry name" value="N-terminal domain of ligase-like"/>
    <property type="match status" value="1"/>
</dbReference>
<sequence length="276" mass="31794">MFCGLGLRPTIWEEFTQRFGIRKIAELYGATEGNATCVNIDNKVGVIGFLPIYTYFMKTTSIRIVKVDPISREYLRRPNGLCQICKPGETGEIVGMIRNDNPTRRFEGYLDRQETDKKIIKNVEVEGDCAFASGDLIYWDTLGYLHFKDRLGDTFRCCGENVSTTEVENVLQGIKGIEELAVYGIEIEGKEGKHGVCSIVLNKFVEDNTIIDQIGRKFKENLPEYAIPKFIKFCEGLEKTGTFKLRKGEMRRNALFDRRNNLFIWNRSLRKYMEFN</sequence>
<dbReference type="GO" id="GO:0005324">
    <property type="term" value="F:long-chain fatty acid transmembrane transporter activity"/>
    <property type="evidence" value="ECO:0007669"/>
    <property type="project" value="TreeGrafter"/>
</dbReference>
<dbReference type="GO" id="GO:0005886">
    <property type="term" value="C:plasma membrane"/>
    <property type="evidence" value="ECO:0007669"/>
    <property type="project" value="TreeGrafter"/>
</dbReference>
<proteinExistence type="inferred from homology"/>
<dbReference type="AlphaFoldDB" id="A0A915NEN6"/>
<dbReference type="Pfam" id="PF13193">
    <property type="entry name" value="AMP-binding_C"/>
    <property type="match status" value="1"/>
</dbReference>
<evidence type="ECO:0000313" key="6">
    <source>
        <dbReference type="Proteomes" id="UP000887560"/>
    </source>
</evidence>
<protein>
    <recommendedName>
        <fullName evidence="5">AMP-binding enzyme C-terminal domain-containing protein</fullName>
    </recommendedName>
</protein>
<reference evidence="7" key="1">
    <citation type="submission" date="2022-11" db="UniProtKB">
        <authorList>
            <consortium name="WormBaseParasite"/>
        </authorList>
    </citation>
    <scope>IDENTIFICATION</scope>
</reference>
<keyword evidence="2" id="KW-0436">Ligase</keyword>